<dbReference type="GO" id="GO:0009073">
    <property type="term" value="P:aromatic amino acid family biosynthetic process"/>
    <property type="evidence" value="ECO:0007669"/>
    <property type="project" value="UniProtKB-KW"/>
</dbReference>
<evidence type="ECO:0000259" key="6">
    <source>
        <dbReference type="Pfam" id="PF01761"/>
    </source>
</evidence>
<evidence type="ECO:0000313" key="9">
    <source>
        <dbReference type="Proteomes" id="UP000886852"/>
    </source>
</evidence>
<evidence type="ECO:0000259" key="7">
    <source>
        <dbReference type="Pfam" id="PF24621"/>
    </source>
</evidence>
<protein>
    <submittedName>
        <fullName evidence="8">3-dehydroquinate synthase</fullName>
    </submittedName>
</protein>
<gene>
    <name evidence="8" type="ORF">IAC72_03230</name>
</gene>
<proteinExistence type="predicted"/>
<dbReference type="PANTHER" id="PTHR43622">
    <property type="entry name" value="3-DEHYDROQUINATE SYNTHASE"/>
    <property type="match status" value="1"/>
</dbReference>
<keyword evidence="5" id="KW-0456">Lyase</keyword>
<comment type="cofactor">
    <cofactor evidence="1">
        <name>NAD(+)</name>
        <dbReference type="ChEBI" id="CHEBI:57540"/>
    </cofactor>
</comment>
<dbReference type="PANTHER" id="PTHR43622:SF7">
    <property type="entry name" value="3-DEHYDROQUINATE SYNTHASE, CHLOROPLASTIC"/>
    <property type="match status" value="1"/>
</dbReference>
<dbReference type="InterPro" id="IPR030960">
    <property type="entry name" value="DHQS/DOIS_N"/>
</dbReference>
<accession>A0A9D1SQF5</accession>
<dbReference type="AlphaFoldDB" id="A0A9D1SQF5"/>
<name>A0A9D1SQF5_9BACT</name>
<reference evidence="8" key="2">
    <citation type="journal article" date="2021" name="PeerJ">
        <title>Extensive microbial diversity within the chicken gut microbiome revealed by metagenomics and culture.</title>
        <authorList>
            <person name="Gilroy R."/>
            <person name="Ravi A."/>
            <person name="Getino M."/>
            <person name="Pursley I."/>
            <person name="Horton D.L."/>
            <person name="Alikhan N.F."/>
            <person name="Baker D."/>
            <person name="Gharbi K."/>
            <person name="Hall N."/>
            <person name="Watson M."/>
            <person name="Adriaenssens E.M."/>
            <person name="Foster-Nyarko E."/>
            <person name="Jarju S."/>
            <person name="Secka A."/>
            <person name="Antonio M."/>
            <person name="Oren A."/>
            <person name="Chaudhuri R.R."/>
            <person name="La Ragione R."/>
            <person name="Hildebrand F."/>
            <person name="Pallen M.J."/>
        </authorList>
    </citation>
    <scope>NUCLEOTIDE SEQUENCE</scope>
    <source>
        <strain evidence="8">ChiHjej12B11-7776</strain>
    </source>
</reference>
<dbReference type="GO" id="GO:0008652">
    <property type="term" value="P:amino acid biosynthetic process"/>
    <property type="evidence" value="ECO:0007669"/>
    <property type="project" value="UniProtKB-KW"/>
</dbReference>
<keyword evidence="2" id="KW-0028">Amino-acid biosynthesis</keyword>
<evidence type="ECO:0000256" key="3">
    <source>
        <dbReference type="ARBA" id="ARBA00023027"/>
    </source>
</evidence>
<dbReference type="InterPro" id="IPR056179">
    <property type="entry name" value="DHQS_C"/>
</dbReference>
<feature type="domain" description="3-dehydroquinate synthase C-terminal" evidence="7">
    <location>
        <begin position="145"/>
        <end position="270"/>
    </location>
</feature>
<dbReference type="InterPro" id="IPR050071">
    <property type="entry name" value="Dehydroquinate_synthase"/>
</dbReference>
<sequence length="302" mass="33529">MIFFKKFDVRDFSRCVVVTDEHVAKLYGITQAYLLPRGERAKTFFHAQKLCRWLTDNADKHTLMVAVGGGSVGDVAGFCASVFKRGMPLLQVPTTLLAQVDSGIGGKTALDVAGVKNAVGTFCEADTLIDVNFLGTLSPAQMKNGMAEVLKYRMLTDEAEQAYQKGSLSELVRVCADYKQKVCQADPFDKGERQQLNFGHTVGHALELTCGLSHGRAVANGIYYETLLAKKTGLCGEEYARRWQREAKKLFPLQPLTEQALRLILQDKKNVNGKVGFVLPCEGKFVKMLYDYEQVEKLLLND</sequence>
<evidence type="ECO:0000256" key="1">
    <source>
        <dbReference type="ARBA" id="ARBA00001911"/>
    </source>
</evidence>
<dbReference type="SUPFAM" id="SSF56796">
    <property type="entry name" value="Dehydroquinate synthase-like"/>
    <property type="match status" value="1"/>
</dbReference>
<dbReference type="Proteomes" id="UP000886852">
    <property type="component" value="Unassembled WGS sequence"/>
</dbReference>
<evidence type="ECO:0000256" key="2">
    <source>
        <dbReference type="ARBA" id="ARBA00022605"/>
    </source>
</evidence>
<evidence type="ECO:0000256" key="5">
    <source>
        <dbReference type="ARBA" id="ARBA00023239"/>
    </source>
</evidence>
<dbReference type="EMBL" id="DVOC01000055">
    <property type="protein sequence ID" value="HIU91001.1"/>
    <property type="molecule type" value="Genomic_DNA"/>
</dbReference>
<dbReference type="Pfam" id="PF01761">
    <property type="entry name" value="DHQ_synthase"/>
    <property type="match status" value="1"/>
</dbReference>
<evidence type="ECO:0000256" key="4">
    <source>
        <dbReference type="ARBA" id="ARBA00023141"/>
    </source>
</evidence>
<dbReference type="Pfam" id="PF24621">
    <property type="entry name" value="DHQS_C"/>
    <property type="match status" value="1"/>
</dbReference>
<feature type="domain" description="3-dehydroquinate synthase N-terminal" evidence="6">
    <location>
        <begin position="34"/>
        <end position="143"/>
    </location>
</feature>
<dbReference type="Gene3D" id="1.20.1090.10">
    <property type="entry name" value="Dehydroquinate synthase-like - alpha domain"/>
    <property type="match status" value="1"/>
</dbReference>
<dbReference type="GO" id="GO:0003856">
    <property type="term" value="F:3-dehydroquinate synthase activity"/>
    <property type="evidence" value="ECO:0007669"/>
    <property type="project" value="TreeGrafter"/>
</dbReference>
<comment type="caution">
    <text evidence="8">The sequence shown here is derived from an EMBL/GenBank/DDBJ whole genome shotgun (WGS) entry which is preliminary data.</text>
</comment>
<keyword evidence="4" id="KW-0057">Aromatic amino acid biosynthesis</keyword>
<evidence type="ECO:0000313" key="8">
    <source>
        <dbReference type="EMBL" id="HIU91001.1"/>
    </source>
</evidence>
<reference evidence="8" key="1">
    <citation type="submission" date="2020-10" db="EMBL/GenBank/DDBJ databases">
        <authorList>
            <person name="Gilroy R."/>
        </authorList>
    </citation>
    <scope>NUCLEOTIDE SEQUENCE</scope>
    <source>
        <strain evidence="8">ChiHjej12B11-7776</strain>
    </source>
</reference>
<organism evidence="8 9">
    <name type="scientific">Candidatus Fimimonas merdipullorum</name>
    <dbReference type="NCBI Taxonomy" id="2840822"/>
    <lineage>
        <taxon>Bacteria</taxon>
        <taxon>Pseudomonadati</taxon>
        <taxon>Myxococcota</taxon>
        <taxon>Myxococcia</taxon>
        <taxon>Myxococcales</taxon>
        <taxon>Cystobacterineae</taxon>
        <taxon>Myxococcaceae</taxon>
        <taxon>Myxococcaceae incertae sedis</taxon>
        <taxon>Candidatus Fimimonas</taxon>
    </lineage>
</organism>
<dbReference type="Gene3D" id="3.40.50.1970">
    <property type="match status" value="1"/>
</dbReference>
<dbReference type="CDD" id="cd08195">
    <property type="entry name" value="DHQS"/>
    <property type="match status" value="1"/>
</dbReference>
<keyword evidence="3" id="KW-0520">NAD</keyword>